<proteinExistence type="predicted"/>
<dbReference type="Proteomes" id="UP000017174">
    <property type="component" value="Unassembled WGS sequence"/>
</dbReference>
<protein>
    <submittedName>
        <fullName evidence="1">Uncharacterized protein</fullName>
    </submittedName>
</protein>
<dbReference type="AlphaFoldDB" id="U7V0V4"/>
<comment type="caution">
    <text evidence="1">The sequence shown here is derived from an EMBL/GenBank/DDBJ whole genome shotgun (WGS) entry which is preliminary data.</text>
</comment>
<evidence type="ECO:0000313" key="2">
    <source>
        <dbReference type="Proteomes" id="UP000017174"/>
    </source>
</evidence>
<dbReference type="EMBL" id="AXZG01000059">
    <property type="protein sequence ID" value="ERT64794.1"/>
    <property type="molecule type" value="Genomic_DNA"/>
</dbReference>
<organism evidence="1 2">
    <name type="scientific">Rothia aeria F0184</name>
    <dbReference type="NCBI Taxonomy" id="888019"/>
    <lineage>
        <taxon>Bacteria</taxon>
        <taxon>Bacillati</taxon>
        <taxon>Actinomycetota</taxon>
        <taxon>Actinomycetes</taxon>
        <taxon>Micrococcales</taxon>
        <taxon>Micrococcaceae</taxon>
        <taxon>Rothia</taxon>
    </lineage>
</organism>
<reference evidence="1 2" key="1">
    <citation type="submission" date="2013-08" db="EMBL/GenBank/DDBJ databases">
        <authorList>
            <person name="Weinstock G."/>
            <person name="Sodergren E."/>
            <person name="Wylie T."/>
            <person name="Fulton L."/>
            <person name="Fulton R."/>
            <person name="Fronick C."/>
            <person name="O'Laughlin M."/>
            <person name="Godfrey J."/>
            <person name="Miner T."/>
            <person name="Herter B."/>
            <person name="Appelbaum E."/>
            <person name="Cordes M."/>
            <person name="Lek S."/>
            <person name="Wollam A."/>
            <person name="Pepin K.H."/>
            <person name="Palsikar V.B."/>
            <person name="Mitreva M."/>
            <person name="Wilson R.K."/>
        </authorList>
    </citation>
    <scope>NUCLEOTIDE SEQUENCE [LARGE SCALE GENOMIC DNA]</scope>
    <source>
        <strain evidence="1 2">F0184</strain>
    </source>
</reference>
<evidence type="ECO:0000313" key="1">
    <source>
        <dbReference type="EMBL" id="ERT64794.1"/>
    </source>
</evidence>
<name>U7V0V4_9MICC</name>
<sequence length="43" mass="4835">MRNNPAGRHNNRGAGDSMTEYDDVLRGEFINFYRPVNTPAPLA</sequence>
<accession>U7V0V4</accession>
<dbReference type="HOGENOM" id="CLU_3239096_0_0_11"/>
<gene>
    <name evidence="1" type="ORF">HMPREF0742_02154</name>
</gene>